<sequence length="585" mass="67706">MKYRKIEKWDDVENSKNLLYFAQLFDELFFDFSLDTYKPSSMNTSLLCEEALDVIEEIQKGNIKAPNLQHVIDELCENLSRDKVAQELLSIKLGQINAVLKDPKKSSEDKKIVIELVVRQINLKKYKSKNEELLISVINGGENFPEIRALARSYATTLLNLGFSSEYIAEITQKFFHYDKNRIHGNSAISDFIKIFCDKPKKYRVIFRSSSELECYKDSLNAFDITLINDLHDLGIDLSKHKFTKGENEVYICVSDIKARDNYSAKSHAEDTLEMLSTMFGLFHHKEQLKWTTDCIISNETDNEVSRSRLRTNAMHKCIDQKPSRAAIKANKFLSDFGLEKNSINIFTRAAELHSLALKSDSSENQMLNLWIALESIIPAAHDPNISNIEHIVQSTMPFLNLAYYQRLVARLTSDLFNWNRNQTKKVLKNIDGKNQVIKVAKLLSLAEFEPQRNELNASFKDFHLLHDRFNYLVYIYSDPKNMLKGLKSHTTRVGWQIRRIYRARNMIVHSGTTPSYIDLLIENIHDYLDQIIQKIIALVTDSQKILSIEQAFKLTDMMHKALEDTLSDKSLVFNDNLIEQMYMP</sequence>
<name>A0ABR9Z9S3_VIBAN</name>
<evidence type="ECO:0000313" key="2">
    <source>
        <dbReference type="Proteomes" id="UP000726136"/>
    </source>
</evidence>
<comment type="caution">
    <text evidence="1">The sequence shown here is derived from an EMBL/GenBank/DDBJ whole genome shotgun (WGS) entry which is preliminary data.</text>
</comment>
<reference evidence="1 2" key="1">
    <citation type="journal article" date="2021" name="PeerJ">
        <title>Analysis of 44 Vibrio anguillarum genomes reveals high genetic diversity.</title>
        <authorList>
            <person name="Hansen M.J."/>
            <person name="Dalsgaard I."/>
        </authorList>
    </citation>
    <scope>NUCLEOTIDE SEQUENCE [LARGE SCALE GENOMIC DNA]</scope>
    <source>
        <strain evidence="1 2">040915-1/1B</strain>
    </source>
</reference>
<dbReference type="RefSeq" id="WP_194664198.1">
    <property type="nucleotide sequence ID" value="NZ_RDPI01000066.1"/>
</dbReference>
<evidence type="ECO:0000313" key="1">
    <source>
        <dbReference type="EMBL" id="MBF4375194.1"/>
    </source>
</evidence>
<organism evidence="1 2">
    <name type="scientific">Vibrio anguillarum</name>
    <name type="common">Listonella anguillarum</name>
    <dbReference type="NCBI Taxonomy" id="55601"/>
    <lineage>
        <taxon>Bacteria</taxon>
        <taxon>Pseudomonadati</taxon>
        <taxon>Pseudomonadota</taxon>
        <taxon>Gammaproteobacteria</taxon>
        <taxon>Vibrionales</taxon>
        <taxon>Vibrionaceae</taxon>
        <taxon>Vibrio</taxon>
    </lineage>
</organism>
<proteinExistence type="predicted"/>
<evidence type="ECO:0008006" key="3">
    <source>
        <dbReference type="Google" id="ProtNLM"/>
    </source>
</evidence>
<dbReference type="EMBL" id="RDPI01000066">
    <property type="protein sequence ID" value="MBF4375194.1"/>
    <property type="molecule type" value="Genomic_DNA"/>
</dbReference>
<dbReference type="Proteomes" id="UP000726136">
    <property type="component" value="Unassembled WGS sequence"/>
</dbReference>
<accession>A0ABR9Z9S3</accession>
<keyword evidence="2" id="KW-1185">Reference proteome</keyword>
<protein>
    <recommendedName>
        <fullName evidence="3">Apea-like HEPN domain-containing protein</fullName>
    </recommendedName>
</protein>
<gene>
    <name evidence="1" type="ORF">EAY46_19265</name>
</gene>